<dbReference type="InterPro" id="IPR013085">
    <property type="entry name" value="U1-CZ_Znf_C2H2"/>
</dbReference>
<dbReference type="AlphaFoldDB" id="A0A4Y9ZN98"/>
<organism evidence="9 10">
    <name type="scientific">Hericium alpestre</name>
    <dbReference type="NCBI Taxonomy" id="135208"/>
    <lineage>
        <taxon>Eukaryota</taxon>
        <taxon>Fungi</taxon>
        <taxon>Dikarya</taxon>
        <taxon>Basidiomycota</taxon>
        <taxon>Agaricomycotina</taxon>
        <taxon>Agaricomycetes</taxon>
        <taxon>Russulales</taxon>
        <taxon>Hericiaceae</taxon>
        <taxon>Hericium</taxon>
    </lineage>
</organism>
<dbReference type="InterPro" id="IPR036236">
    <property type="entry name" value="Znf_C2H2_sf"/>
</dbReference>
<evidence type="ECO:0000256" key="4">
    <source>
        <dbReference type="ARBA" id="ARBA00022833"/>
    </source>
</evidence>
<dbReference type="EMBL" id="SFCI01001236">
    <property type="protein sequence ID" value="TFY76346.1"/>
    <property type="molecule type" value="Genomic_DNA"/>
</dbReference>
<feature type="region of interest" description="Disordered" evidence="7">
    <location>
        <begin position="79"/>
        <end position="111"/>
    </location>
</feature>
<keyword evidence="2" id="KW-0479">Metal-binding</keyword>
<comment type="caution">
    <text evidence="9">The sequence shown here is derived from an EMBL/GenBank/DDBJ whole genome shotgun (WGS) entry which is preliminary data.</text>
</comment>
<feature type="compositionally biased region" description="Polar residues" evidence="7">
    <location>
        <begin position="246"/>
        <end position="257"/>
    </location>
</feature>
<dbReference type="GO" id="GO:0008270">
    <property type="term" value="F:zinc ion binding"/>
    <property type="evidence" value="ECO:0007669"/>
    <property type="project" value="UniProtKB-KW"/>
</dbReference>
<gene>
    <name evidence="9" type="ORF">EWM64_g7669</name>
</gene>
<feature type="compositionally biased region" description="Basic and acidic residues" evidence="7">
    <location>
        <begin position="327"/>
        <end position="338"/>
    </location>
</feature>
<dbReference type="Proteomes" id="UP000298061">
    <property type="component" value="Unassembled WGS sequence"/>
</dbReference>
<keyword evidence="5" id="KW-0539">Nucleus</keyword>
<dbReference type="InterPro" id="IPR040023">
    <property type="entry name" value="WBP4"/>
</dbReference>
<keyword evidence="3" id="KW-0863">Zinc-finger</keyword>
<evidence type="ECO:0000256" key="6">
    <source>
        <dbReference type="SAM" id="Coils"/>
    </source>
</evidence>
<dbReference type="OrthoDB" id="191651at2759"/>
<evidence type="ECO:0000256" key="3">
    <source>
        <dbReference type="ARBA" id="ARBA00022771"/>
    </source>
</evidence>
<feature type="compositionally biased region" description="Basic and acidic residues" evidence="7">
    <location>
        <begin position="127"/>
        <end position="139"/>
    </location>
</feature>
<keyword evidence="6" id="KW-0175">Coiled coil</keyword>
<sequence>MSEYWVSKKRYYCKYCEIYIADDAPSRQHHESGMRHKGNKERFVRGLYKAGEKQKKDAEEEKREMVRIEQAAQAAFSQDIGAGHAKASTSALPARASLAAPPPKPARPTSAFANYSTAESLGYTDPDLERAQAEAERRRTQGLAGEWQYVQSSPTPHGEASPAPGEEHASCAHPGKRALDDADELGRGWKLRKKAVSTGLGEIYDPGFIPIKLKPKKEEVKEESVPAAAVSLLGGDVRDVGTAKVNATTGPQASSIPKWTATRWKKAGESANGEQAGISSATPESSVPPDDAARQAAPVTGEQVRSEDTNGAKETAEEKPALPVGGIKKEDIPVKIEEAAMAPEAPSGGLFKKRRVPASGGASRGRRS</sequence>
<evidence type="ECO:0000256" key="2">
    <source>
        <dbReference type="ARBA" id="ARBA00022723"/>
    </source>
</evidence>
<dbReference type="PROSITE" id="PS50171">
    <property type="entry name" value="ZF_MATRIN"/>
    <property type="match status" value="1"/>
</dbReference>
<keyword evidence="10" id="KW-1185">Reference proteome</keyword>
<dbReference type="InterPro" id="IPR003604">
    <property type="entry name" value="Matrin/U1-like-C_Znf_C2H2"/>
</dbReference>
<name>A0A4Y9ZN98_9AGAM</name>
<dbReference type="GO" id="GO:0003723">
    <property type="term" value="F:RNA binding"/>
    <property type="evidence" value="ECO:0007669"/>
    <property type="project" value="TreeGrafter"/>
</dbReference>
<dbReference type="GO" id="GO:0071011">
    <property type="term" value="C:precatalytic spliceosome"/>
    <property type="evidence" value="ECO:0007669"/>
    <property type="project" value="TreeGrafter"/>
</dbReference>
<dbReference type="SUPFAM" id="SSF57667">
    <property type="entry name" value="beta-beta-alpha zinc fingers"/>
    <property type="match status" value="1"/>
</dbReference>
<evidence type="ECO:0000256" key="7">
    <source>
        <dbReference type="SAM" id="MobiDB-lite"/>
    </source>
</evidence>
<feature type="region of interest" description="Disordered" evidence="7">
    <location>
        <begin position="123"/>
        <end position="179"/>
    </location>
</feature>
<proteinExistence type="predicted"/>
<reference evidence="9 10" key="1">
    <citation type="submission" date="2019-02" db="EMBL/GenBank/DDBJ databases">
        <title>Genome sequencing of the rare red list fungi Hericium alpestre (H. flagellum).</title>
        <authorList>
            <person name="Buettner E."/>
            <person name="Kellner H."/>
        </authorList>
    </citation>
    <scope>NUCLEOTIDE SEQUENCE [LARGE SCALE GENOMIC DNA]</scope>
    <source>
        <strain evidence="9 10">DSM 108284</strain>
    </source>
</reference>
<dbReference type="PANTHER" id="PTHR13173">
    <property type="entry name" value="WW DOMAIN BINDING PROTEIN 4"/>
    <property type="match status" value="1"/>
</dbReference>
<feature type="compositionally biased region" description="Basic and acidic residues" evidence="7">
    <location>
        <begin position="304"/>
        <end position="320"/>
    </location>
</feature>
<feature type="compositionally biased region" description="Low complexity" evidence="7">
    <location>
        <begin position="87"/>
        <end position="99"/>
    </location>
</feature>
<dbReference type="Gene3D" id="3.30.160.60">
    <property type="entry name" value="Classic Zinc Finger"/>
    <property type="match status" value="1"/>
</dbReference>
<feature type="region of interest" description="Disordered" evidence="7">
    <location>
        <begin position="246"/>
        <end position="368"/>
    </location>
</feature>
<evidence type="ECO:0000259" key="8">
    <source>
        <dbReference type="PROSITE" id="PS50171"/>
    </source>
</evidence>
<dbReference type="InterPro" id="IPR000690">
    <property type="entry name" value="Matrin/U1-C_Znf_C2H2"/>
</dbReference>
<evidence type="ECO:0000256" key="1">
    <source>
        <dbReference type="ARBA" id="ARBA00004123"/>
    </source>
</evidence>
<evidence type="ECO:0000313" key="10">
    <source>
        <dbReference type="Proteomes" id="UP000298061"/>
    </source>
</evidence>
<protein>
    <recommendedName>
        <fullName evidence="8">Matrin-type domain-containing protein</fullName>
    </recommendedName>
</protein>
<dbReference type="SMART" id="SM00451">
    <property type="entry name" value="ZnF_U1"/>
    <property type="match status" value="1"/>
</dbReference>
<dbReference type="STRING" id="135208.A0A4Y9ZN98"/>
<evidence type="ECO:0000256" key="5">
    <source>
        <dbReference type="ARBA" id="ARBA00023242"/>
    </source>
</evidence>
<dbReference type="PANTHER" id="PTHR13173:SF10">
    <property type="entry name" value="WW DOMAIN-BINDING PROTEIN 4"/>
    <property type="match status" value="1"/>
</dbReference>
<dbReference type="Pfam" id="PF06220">
    <property type="entry name" value="zf-U1"/>
    <property type="match status" value="1"/>
</dbReference>
<comment type="subcellular location">
    <subcellularLocation>
        <location evidence="1">Nucleus</location>
    </subcellularLocation>
</comment>
<dbReference type="GO" id="GO:0000398">
    <property type="term" value="P:mRNA splicing, via spliceosome"/>
    <property type="evidence" value="ECO:0007669"/>
    <property type="project" value="InterPro"/>
</dbReference>
<keyword evidence="4" id="KW-0862">Zinc</keyword>
<evidence type="ECO:0000313" key="9">
    <source>
        <dbReference type="EMBL" id="TFY76346.1"/>
    </source>
</evidence>
<feature type="domain" description="Matrin-type" evidence="8">
    <location>
        <begin position="11"/>
        <end position="42"/>
    </location>
</feature>
<feature type="coiled-coil region" evidence="6">
    <location>
        <begin position="48"/>
        <end position="78"/>
    </location>
</feature>
<accession>A0A4Y9ZN98</accession>